<dbReference type="SUPFAM" id="SSF101898">
    <property type="entry name" value="NHL repeat"/>
    <property type="match status" value="1"/>
</dbReference>
<dbReference type="NCBIfam" id="TIGR02608">
    <property type="entry name" value="delta_60_rpt"/>
    <property type="match status" value="7"/>
</dbReference>
<feature type="signal peptide" evidence="1">
    <location>
        <begin position="1"/>
        <end position="22"/>
    </location>
</feature>
<gene>
    <name evidence="2" type="ORF">ACFO6Q_14330</name>
</gene>
<proteinExistence type="predicted"/>
<evidence type="ECO:0000313" key="3">
    <source>
        <dbReference type="Proteomes" id="UP001595886"/>
    </source>
</evidence>
<comment type="caution">
    <text evidence="2">The sequence shown here is derived from an EMBL/GenBank/DDBJ whole genome shotgun (WGS) entry which is preliminary data.</text>
</comment>
<protein>
    <recommendedName>
        <fullName evidence="4">Delta-60 repeat domain-containing protein</fullName>
    </recommendedName>
</protein>
<dbReference type="Proteomes" id="UP001595886">
    <property type="component" value="Unassembled WGS sequence"/>
</dbReference>
<dbReference type="InterPro" id="IPR013431">
    <property type="entry name" value="Delta_60_rpt"/>
</dbReference>
<organism evidence="2 3">
    <name type="scientific">Dokdonella ginsengisoli</name>
    <dbReference type="NCBI Taxonomy" id="363846"/>
    <lineage>
        <taxon>Bacteria</taxon>
        <taxon>Pseudomonadati</taxon>
        <taxon>Pseudomonadota</taxon>
        <taxon>Gammaproteobacteria</taxon>
        <taxon>Lysobacterales</taxon>
        <taxon>Rhodanobacteraceae</taxon>
        <taxon>Dokdonella</taxon>
    </lineage>
</organism>
<sequence length="474" mass="49658">MNFRFLAIAASCAALACTSAHALDGQPDPGFGEAGVAYVVPDQVEAISFTPGAVIERPDGKLLVGGSRYKRGERPYEPEVRGMLVQLNADGSVDAGFGNSVIPGLFVLPSVVADQRMQEVQAIRRLDDGSVLMVGNAFGNYTPRGFVAKVGADGELDAGFGMGGVAAMPDLLRLHSIGVDSRGRILAAGEQVEGTMVTGTVVRLDPDGAFDTGFGDGGVTGIPWSGGDGLWGELNALAVTPDDGVVVAGYYEIPGEWEHYGFDYAVARLDADGQFDPSFAGTGWRVFRDPTDASDVNAIHRIALLPDGRIAFAGYHTADWNQTGLVLGMLAADGSTDESFGDPATPGYFKPQRAPDAQTMTPTSLVVQGDGKLLVGATYYVEADHKQLYYALRATPDGRLDAGFADGGVLLADVAPGGVNSDLGAIGLQADGRILLAGRSLRTPDWSIGDLAVMRLLNEVPPADRVFADGFELQ</sequence>
<keyword evidence="3" id="KW-1185">Reference proteome</keyword>
<evidence type="ECO:0000256" key="1">
    <source>
        <dbReference type="SAM" id="SignalP"/>
    </source>
</evidence>
<name>A0ABV9QWQ3_9GAMM</name>
<dbReference type="EMBL" id="JBHSHD010000010">
    <property type="protein sequence ID" value="MFC4821507.1"/>
    <property type="molecule type" value="Genomic_DNA"/>
</dbReference>
<evidence type="ECO:0008006" key="4">
    <source>
        <dbReference type="Google" id="ProtNLM"/>
    </source>
</evidence>
<dbReference type="RefSeq" id="WP_380021784.1">
    <property type="nucleotide sequence ID" value="NZ_JBHSHD010000010.1"/>
</dbReference>
<dbReference type="PROSITE" id="PS51257">
    <property type="entry name" value="PROKAR_LIPOPROTEIN"/>
    <property type="match status" value="1"/>
</dbReference>
<reference evidence="3" key="1">
    <citation type="journal article" date="2019" name="Int. J. Syst. Evol. Microbiol.">
        <title>The Global Catalogue of Microorganisms (GCM) 10K type strain sequencing project: providing services to taxonomists for standard genome sequencing and annotation.</title>
        <authorList>
            <consortium name="The Broad Institute Genomics Platform"/>
            <consortium name="The Broad Institute Genome Sequencing Center for Infectious Disease"/>
            <person name="Wu L."/>
            <person name="Ma J."/>
        </authorList>
    </citation>
    <scope>NUCLEOTIDE SEQUENCE [LARGE SCALE GENOMIC DNA]</scope>
    <source>
        <strain evidence="3">CCUG 30340</strain>
    </source>
</reference>
<evidence type="ECO:0000313" key="2">
    <source>
        <dbReference type="EMBL" id="MFC4821507.1"/>
    </source>
</evidence>
<dbReference type="Gene3D" id="2.80.10.50">
    <property type="match status" value="3"/>
</dbReference>
<keyword evidence="1" id="KW-0732">Signal</keyword>
<accession>A0ABV9QWQ3</accession>
<feature type="chain" id="PRO_5045535031" description="Delta-60 repeat domain-containing protein" evidence="1">
    <location>
        <begin position="23"/>
        <end position="474"/>
    </location>
</feature>
<dbReference type="Pfam" id="PF17164">
    <property type="entry name" value="DUF5122"/>
    <property type="match status" value="4"/>
</dbReference>